<dbReference type="GO" id="GO:0046820">
    <property type="term" value="F:4-amino-4-deoxychorismate synthase activity"/>
    <property type="evidence" value="ECO:0007669"/>
    <property type="project" value="TreeGrafter"/>
</dbReference>
<dbReference type="InterPro" id="IPR006805">
    <property type="entry name" value="Anth_synth_I_N"/>
</dbReference>
<dbReference type="SUPFAM" id="SSF56322">
    <property type="entry name" value="ADC synthase"/>
    <property type="match status" value="1"/>
</dbReference>
<dbReference type="InterPro" id="IPR005801">
    <property type="entry name" value="ADC_synthase"/>
</dbReference>
<reference evidence="3 4" key="1">
    <citation type="submission" date="2013-04" db="EMBL/GenBank/DDBJ databases">
        <title>Hyphomonas hirschiana VP5 Genome Sequencing.</title>
        <authorList>
            <person name="Lai Q."/>
            <person name="Shao Z."/>
        </authorList>
    </citation>
    <scope>NUCLEOTIDE SEQUENCE [LARGE SCALE GENOMIC DNA]</scope>
    <source>
        <strain evidence="3 4">VP5</strain>
    </source>
</reference>
<dbReference type="RefSeq" id="WP_011647362.1">
    <property type="nucleotide sequence ID" value="NZ_ARYI01000022.1"/>
</dbReference>
<dbReference type="PANTHER" id="PTHR11236">
    <property type="entry name" value="AMINOBENZOATE/ANTHRANILATE SYNTHASE"/>
    <property type="match status" value="1"/>
</dbReference>
<protein>
    <submittedName>
        <fullName evidence="3">4-amino-4-deoxychorismate synthase, aminodeoxychorismate synthase subunit</fullName>
    </submittedName>
</protein>
<keyword evidence="4" id="KW-1185">Reference proteome</keyword>
<dbReference type="PANTHER" id="PTHR11236:SF50">
    <property type="entry name" value="AMINODEOXYCHORISMATE SYNTHASE COMPONENT 1"/>
    <property type="match status" value="1"/>
</dbReference>
<sequence>MLAEALPSFDPVAAALALRGEDGFLWLDSAAPGHPGSRYSYICLWPVERLRLEASAGAARDLRAWRARFRAERLIPGAPFQGGVAGYLSYDFAPAFMGRFKSRHTPVDTPALEFGFYDTVIAFNHAAQIATIYSAGLKTGDTAADETLAKEKISRLKAKLAETAPPAPPPEKLAWTAENSATAYKVSVFRIRDYIRDGDIYQANVAALWTAPPLNRDAAFAQYLSGRARSPAPFSAFGVFEGRTIASFSPERLISADGEGCVKAEPIKGTIRREEDETKDAAARAALLASDKDRAENVMIVDLLRNDISRVCTSPSVSVSSLCRLETFANLHHLVSTVEGQLAPGEDGVSLLEAVFPGGSITGAPKLRAMEIIDALEPAARGVFCGSIGWIGHDGAMDFSILIRTVEALPEVTRLWAGAGITLLSDPEAEYDEISLKAERIMGDTRGGVATS</sequence>
<evidence type="ECO:0000313" key="3">
    <source>
        <dbReference type="EMBL" id="KCZ86763.1"/>
    </source>
</evidence>
<dbReference type="PATRIC" id="fig|1280951.3.peg.3421"/>
<evidence type="ECO:0000259" key="1">
    <source>
        <dbReference type="Pfam" id="PF00425"/>
    </source>
</evidence>
<comment type="caution">
    <text evidence="3">The sequence shown here is derived from an EMBL/GenBank/DDBJ whole genome shotgun (WGS) entry which is preliminary data.</text>
</comment>
<evidence type="ECO:0000313" key="4">
    <source>
        <dbReference type="Proteomes" id="UP000025061"/>
    </source>
</evidence>
<feature type="domain" description="Chorismate-utilising enzyme C-terminal" evidence="1">
    <location>
        <begin position="182"/>
        <end position="437"/>
    </location>
</feature>
<feature type="domain" description="Anthranilate synthase component I N-terminal" evidence="2">
    <location>
        <begin position="9"/>
        <end position="131"/>
    </location>
</feature>
<dbReference type="GO" id="GO:0000162">
    <property type="term" value="P:L-tryptophan biosynthetic process"/>
    <property type="evidence" value="ECO:0007669"/>
    <property type="project" value="TreeGrafter"/>
</dbReference>
<evidence type="ECO:0000259" key="2">
    <source>
        <dbReference type="Pfam" id="PF04715"/>
    </source>
</evidence>
<dbReference type="PRINTS" id="PR00095">
    <property type="entry name" value="ANTSNTHASEI"/>
</dbReference>
<accession>A0A059F882</accession>
<dbReference type="AlphaFoldDB" id="A0A059F882"/>
<dbReference type="Pfam" id="PF00425">
    <property type="entry name" value="Chorismate_bind"/>
    <property type="match status" value="1"/>
</dbReference>
<name>A0A059F882_9PROT</name>
<dbReference type="Pfam" id="PF04715">
    <property type="entry name" value="Anth_synt_I_N"/>
    <property type="match status" value="1"/>
</dbReference>
<dbReference type="Gene3D" id="3.60.120.10">
    <property type="entry name" value="Anthranilate synthase"/>
    <property type="match status" value="1"/>
</dbReference>
<dbReference type="EMBL" id="ARYI01000022">
    <property type="protein sequence ID" value="KCZ86763.1"/>
    <property type="molecule type" value="Genomic_DNA"/>
</dbReference>
<dbReference type="OrthoDB" id="9803598at2"/>
<dbReference type="InterPro" id="IPR015890">
    <property type="entry name" value="Chorismate_C"/>
</dbReference>
<organism evidence="3 4">
    <name type="scientific">Hyphomonas hirschiana VP5</name>
    <dbReference type="NCBI Taxonomy" id="1280951"/>
    <lineage>
        <taxon>Bacteria</taxon>
        <taxon>Pseudomonadati</taxon>
        <taxon>Pseudomonadota</taxon>
        <taxon>Alphaproteobacteria</taxon>
        <taxon>Hyphomonadales</taxon>
        <taxon>Hyphomonadaceae</taxon>
        <taxon>Hyphomonas</taxon>
    </lineage>
</organism>
<gene>
    <name evidence="3" type="ORF">HHI_16971</name>
</gene>
<dbReference type="Proteomes" id="UP000025061">
    <property type="component" value="Unassembled WGS sequence"/>
</dbReference>
<dbReference type="InterPro" id="IPR019999">
    <property type="entry name" value="Anth_synth_I-like"/>
</dbReference>
<proteinExistence type="predicted"/>